<dbReference type="AlphaFoldDB" id="A0A934KM22"/>
<evidence type="ECO:0008006" key="4">
    <source>
        <dbReference type="Google" id="ProtNLM"/>
    </source>
</evidence>
<keyword evidence="1" id="KW-0812">Transmembrane</keyword>
<sequence>MTPTSNDVGRRSLFARLTGLDIPTPPRLLDLVPLAAPGVPRARLRHRRIRRAVVALGVSAVLVVGNGVAAYFVPNYAHALAAVPVLSLITGPALSAAGLSAGDIKPLHDEGSWSGVTVTLSGSYADGLQTVLFVDIEGLPAGGPGRPSPTFGLGQIVVTDQFGQSYRLVGGEGLGVGPYPMIFEPLRGAAARVGGRLTLHVPFTKRGGASGALTQIDLHAAVVAGSDHRLAVPAPQAVAGTTYSIADLEASSNSLEVHTLIRGASIDANLAARPAIGQGVCYPGVFLVSPSGTYEIPTASLGDPFGRLKTDHVDEETRVFALSQTGTYRIVATGTGCTGNPPQADPVVAEWSITIGG</sequence>
<evidence type="ECO:0000256" key="1">
    <source>
        <dbReference type="SAM" id="Phobius"/>
    </source>
</evidence>
<organism evidence="2 3">
    <name type="scientific">Candidatus Amunia macphersoniae</name>
    <dbReference type="NCBI Taxonomy" id="3127014"/>
    <lineage>
        <taxon>Bacteria</taxon>
        <taxon>Bacillati</taxon>
        <taxon>Candidatus Dormiibacterota</taxon>
        <taxon>Candidatus Dormibacteria</taxon>
        <taxon>Candidatus Aeolococcales</taxon>
        <taxon>Candidatus Aeolococcaceae</taxon>
        <taxon>Candidatus Amunia</taxon>
    </lineage>
</organism>
<gene>
    <name evidence="2" type="ORF">JF887_07785</name>
</gene>
<keyword evidence="1" id="KW-1133">Transmembrane helix</keyword>
<name>A0A934KM22_9BACT</name>
<evidence type="ECO:0000313" key="2">
    <source>
        <dbReference type="EMBL" id="MBJ7609318.1"/>
    </source>
</evidence>
<protein>
    <recommendedName>
        <fullName evidence="4">DUF4179 domain-containing protein</fullName>
    </recommendedName>
</protein>
<evidence type="ECO:0000313" key="3">
    <source>
        <dbReference type="Proteomes" id="UP000614410"/>
    </source>
</evidence>
<keyword evidence="1" id="KW-0472">Membrane</keyword>
<reference evidence="2 3" key="1">
    <citation type="submission" date="2020-10" db="EMBL/GenBank/DDBJ databases">
        <title>Ca. Dormibacterota MAGs.</title>
        <authorList>
            <person name="Montgomery K."/>
        </authorList>
    </citation>
    <scope>NUCLEOTIDE SEQUENCE [LARGE SCALE GENOMIC DNA]</scope>
    <source>
        <strain evidence="2">Mitchell_Peninsula_5</strain>
    </source>
</reference>
<dbReference type="EMBL" id="JAEKNN010000035">
    <property type="protein sequence ID" value="MBJ7609318.1"/>
    <property type="molecule type" value="Genomic_DNA"/>
</dbReference>
<feature type="transmembrane region" description="Helical" evidence="1">
    <location>
        <begin position="52"/>
        <end position="73"/>
    </location>
</feature>
<dbReference type="Proteomes" id="UP000614410">
    <property type="component" value="Unassembled WGS sequence"/>
</dbReference>
<accession>A0A934KM22</accession>
<comment type="caution">
    <text evidence="2">The sequence shown here is derived from an EMBL/GenBank/DDBJ whole genome shotgun (WGS) entry which is preliminary data.</text>
</comment>
<proteinExistence type="predicted"/>